<dbReference type="Proteomes" id="UP000051249">
    <property type="component" value="Unassembled WGS sequence"/>
</dbReference>
<comment type="caution">
    <text evidence="2">The sequence shown here is derived from an EMBL/GenBank/DDBJ whole genome shotgun (WGS) entry which is preliminary data.</text>
</comment>
<dbReference type="Pfam" id="PF08818">
    <property type="entry name" value="DUF1801"/>
    <property type="match status" value="1"/>
</dbReference>
<keyword evidence="3" id="KW-1185">Reference proteome</keyword>
<dbReference type="AlphaFoldDB" id="A0A0R2NH56"/>
<sequence>MDDFKDYLSKISDEDQRARTTKVLNWVHSEFPQLKTRIAWNQPMFTDHDTFIIGFSTSKKHLAVAPEEITITKFSDQIKEAGYAHTKGLIQIPWEKDVDFELLKDIIQFNIDEKIDATSFWRK</sequence>
<dbReference type="InterPro" id="IPR014922">
    <property type="entry name" value="YdhG-like"/>
</dbReference>
<dbReference type="OrthoDB" id="384795at2"/>
<evidence type="ECO:0000313" key="2">
    <source>
        <dbReference type="EMBL" id="KRO25124.1"/>
    </source>
</evidence>
<reference evidence="2 3" key="1">
    <citation type="journal article" date="2015" name="Genome Announc.">
        <title>Expanding the biotechnology potential of lactobacilli through comparative genomics of 213 strains and associated genera.</title>
        <authorList>
            <person name="Sun Z."/>
            <person name="Harris H.M."/>
            <person name="McCann A."/>
            <person name="Guo C."/>
            <person name="Argimon S."/>
            <person name="Zhang W."/>
            <person name="Yang X."/>
            <person name="Jeffery I.B."/>
            <person name="Cooney J.C."/>
            <person name="Kagawa T.F."/>
            <person name="Liu W."/>
            <person name="Song Y."/>
            <person name="Salvetti E."/>
            <person name="Wrobel A."/>
            <person name="Rasinkangas P."/>
            <person name="Parkhill J."/>
            <person name="Rea M.C."/>
            <person name="O'Sullivan O."/>
            <person name="Ritari J."/>
            <person name="Douillard F.P."/>
            <person name="Paul Ross R."/>
            <person name="Yang R."/>
            <person name="Briner A.E."/>
            <person name="Felis G.E."/>
            <person name="de Vos W.M."/>
            <person name="Barrangou R."/>
            <person name="Klaenhammer T.R."/>
            <person name="Caufield P.W."/>
            <person name="Cui Y."/>
            <person name="Zhang H."/>
            <person name="O'Toole P.W."/>
        </authorList>
    </citation>
    <scope>NUCLEOTIDE SEQUENCE [LARGE SCALE GENOMIC DNA]</scope>
    <source>
        <strain evidence="2 3">DSM 23026</strain>
    </source>
</reference>
<dbReference type="PATRIC" id="fig|480391.4.peg.463"/>
<evidence type="ECO:0000313" key="3">
    <source>
        <dbReference type="Proteomes" id="UP000051249"/>
    </source>
</evidence>
<accession>A0A0R2NH56</accession>
<dbReference type="Gene3D" id="3.90.1150.200">
    <property type="match status" value="1"/>
</dbReference>
<dbReference type="SUPFAM" id="SSF159888">
    <property type="entry name" value="YdhG-like"/>
    <property type="match status" value="1"/>
</dbReference>
<evidence type="ECO:0000259" key="1">
    <source>
        <dbReference type="Pfam" id="PF08818"/>
    </source>
</evidence>
<gene>
    <name evidence="2" type="ORF">IV88_GL000457</name>
</gene>
<proteinExistence type="predicted"/>
<organism evidence="2 3">
    <name type="scientific">Pediococcus argentinicus</name>
    <dbReference type="NCBI Taxonomy" id="480391"/>
    <lineage>
        <taxon>Bacteria</taxon>
        <taxon>Bacillati</taxon>
        <taxon>Bacillota</taxon>
        <taxon>Bacilli</taxon>
        <taxon>Lactobacillales</taxon>
        <taxon>Lactobacillaceae</taxon>
        <taxon>Pediococcus</taxon>
    </lineage>
</organism>
<dbReference type="RefSeq" id="WP_057799469.1">
    <property type="nucleotide sequence ID" value="NZ_BJZZ01000016.1"/>
</dbReference>
<dbReference type="EMBL" id="JQCQ01000016">
    <property type="protein sequence ID" value="KRO25124.1"/>
    <property type="molecule type" value="Genomic_DNA"/>
</dbReference>
<name>A0A0R2NH56_9LACO</name>
<feature type="domain" description="YdhG-like" evidence="1">
    <location>
        <begin position="16"/>
        <end position="111"/>
    </location>
</feature>
<protein>
    <recommendedName>
        <fullName evidence="1">YdhG-like domain-containing protein</fullName>
    </recommendedName>
</protein>